<evidence type="ECO:0000259" key="1">
    <source>
        <dbReference type="Pfam" id="PF13324"/>
    </source>
</evidence>
<reference evidence="2" key="1">
    <citation type="submission" date="2022-10" db="EMBL/GenBank/DDBJ databases">
        <authorList>
            <person name="Byrne P K."/>
        </authorList>
    </citation>
    <scope>NUCLEOTIDE SEQUENCE</scope>
    <source>
        <strain evidence="2">IFO1815</strain>
    </source>
</reference>
<dbReference type="Gene3D" id="1.20.1420.10">
    <property type="entry name" value="Talin, central domain"/>
    <property type="match status" value="1"/>
</dbReference>
<sequence length="355" mass="40814">MSSKSDSIKDNEKLLELLDSIEEQFLVPYKKPEDFRKISSTTKLQDSTPIKELGKLASVLKAHCTKIGIVCKPGTFDSNHKVVFTEIQNLSTPLFFLLSLFPLFYRNKDYPKFFIDQLDESTLQLLDGLRELVSELQTRLKNEEDASLDKERLTSVGKIFNACDFLSNCSKVGSYGILANILKGNIAIMDDTLDEIKEWLEEPDFSANSNDVFLNFDDSESETDAAEEDFDQQKVYESIKSFFDDFVKKIMLIKLLVSTFKKTLVSKDFKPKSIQSDTLDSLHLSFKEVQLLLDEVVSTLQFEPKKFSAEEVKEEQAALATVIKKALVQMKKLYENDVKRRKWIEIWETKFNQLP</sequence>
<dbReference type="GeneID" id="80920050"/>
<dbReference type="GO" id="GO:0005634">
    <property type="term" value="C:nucleus"/>
    <property type="evidence" value="ECO:0007669"/>
    <property type="project" value="TreeGrafter"/>
</dbReference>
<evidence type="ECO:0000313" key="3">
    <source>
        <dbReference type="Proteomes" id="UP001161438"/>
    </source>
</evidence>
<dbReference type="Proteomes" id="UP001161438">
    <property type="component" value="Chromosome 12"/>
</dbReference>
<protein>
    <recommendedName>
        <fullName evidence="1">Cyclin-D1-binding protein 1-like N-terminal domain-containing protein</fullName>
    </recommendedName>
</protein>
<gene>
    <name evidence="2" type="primary">SMKI12G3450</name>
    <name evidence="2" type="ORF">SMKI_12G3450</name>
</gene>
<dbReference type="Pfam" id="PF13324">
    <property type="entry name" value="GCIP_N"/>
    <property type="match status" value="1"/>
</dbReference>
<accession>A0AA35IRN7</accession>
<dbReference type="Gene3D" id="1.20.1410.10">
    <property type="entry name" value="I/LWEQ domain"/>
    <property type="match status" value="1"/>
</dbReference>
<dbReference type="PANTHER" id="PTHR15492:SF1">
    <property type="entry name" value="CYCLIN-D1-BINDING PROTEIN 1"/>
    <property type="match status" value="1"/>
</dbReference>
<proteinExistence type="predicted"/>
<dbReference type="EMBL" id="OX365768">
    <property type="protein sequence ID" value="CAI4035196.1"/>
    <property type="molecule type" value="Genomic_DNA"/>
</dbReference>
<organism evidence="2 3">
    <name type="scientific">Saccharomyces mikatae IFO 1815</name>
    <dbReference type="NCBI Taxonomy" id="226126"/>
    <lineage>
        <taxon>Eukaryota</taxon>
        <taxon>Fungi</taxon>
        <taxon>Dikarya</taxon>
        <taxon>Ascomycota</taxon>
        <taxon>Saccharomycotina</taxon>
        <taxon>Saccharomycetes</taxon>
        <taxon>Saccharomycetales</taxon>
        <taxon>Saccharomycetaceae</taxon>
        <taxon>Saccharomyces</taxon>
    </lineage>
</organism>
<keyword evidence="3" id="KW-1185">Reference proteome</keyword>
<dbReference type="InterPro" id="IPR026907">
    <property type="entry name" value="GCIP-like"/>
</dbReference>
<dbReference type="AlphaFoldDB" id="A0AA35IRN7"/>
<name>A0AA35IRN7_SACMI</name>
<dbReference type="InterPro" id="IPR049317">
    <property type="entry name" value="GCIP-like_N"/>
</dbReference>
<dbReference type="RefSeq" id="XP_056078316.1">
    <property type="nucleotide sequence ID" value="XM_056224393.1"/>
</dbReference>
<evidence type="ECO:0000313" key="2">
    <source>
        <dbReference type="EMBL" id="CAI4035196.1"/>
    </source>
</evidence>
<feature type="domain" description="Cyclin-D1-binding protein 1-like N-terminal" evidence="1">
    <location>
        <begin position="52"/>
        <end position="202"/>
    </location>
</feature>
<dbReference type="PANTHER" id="PTHR15492">
    <property type="entry name" value="CYCLIN D1-BINDING PROTEIN 1"/>
    <property type="match status" value="1"/>
</dbReference>